<organism evidence="6 7">
    <name type="scientific">Blomia tropicalis</name>
    <name type="common">Mite</name>
    <dbReference type="NCBI Taxonomy" id="40697"/>
    <lineage>
        <taxon>Eukaryota</taxon>
        <taxon>Metazoa</taxon>
        <taxon>Ecdysozoa</taxon>
        <taxon>Arthropoda</taxon>
        <taxon>Chelicerata</taxon>
        <taxon>Arachnida</taxon>
        <taxon>Acari</taxon>
        <taxon>Acariformes</taxon>
        <taxon>Sarcoptiformes</taxon>
        <taxon>Astigmata</taxon>
        <taxon>Glycyphagoidea</taxon>
        <taxon>Echimyopodidae</taxon>
        <taxon>Blomia</taxon>
    </lineage>
</organism>
<dbReference type="Pfam" id="PF16725">
    <property type="entry name" value="Nucleolin_bd"/>
    <property type="match status" value="1"/>
</dbReference>
<dbReference type="OMA" id="MESNSAM"/>
<dbReference type="EMBL" id="JAPWDV010000002">
    <property type="protein sequence ID" value="KAJ6219771.1"/>
    <property type="molecule type" value="Genomic_DNA"/>
</dbReference>
<dbReference type="PROSITE" id="PS00674">
    <property type="entry name" value="AAA"/>
    <property type="match status" value="1"/>
</dbReference>
<gene>
    <name evidence="6" type="ORF">RDWZM_005583</name>
</gene>
<dbReference type="Gene3D" id="3.40.50.300">
    <property type="entry name" value="P-loop containing nucleotide triphosphate hydrolases"/>
    <property type="match status" value="2"/>
</dbReference>
<dbReference type="FunFam" id="3.40.50.300:FF:000365">
    <property type="entry name" value="Ribosome biogenesis ATPase RIX7"/>
    <property type="match status" value="1"/>
</dbReference>
<dbReference type="InterPro" id="IPR003960">
    <property type="entry name" value="ATPase_AAA_CS"/>
</dbReference>
<dbReference type="Gene3D" id="1.10.8.60">
    <property type="match status" value="2"/>
</dbReference>
<name>A0A9Q0RMI9_BLOTA</name>
<dbReference type="AlphaFoldDB" id="A0A9Q0RMI9"/>
<reference evidence="6" key="1">
    <citation type="submission" date="2022-12" db="EMBL/GenBank/DDBJ databases">
        <title>Genome assemblies of Blomia tropicalis.</title>
        <authorList>
            <person name="Cui Y."/>
        </authorList>
    </citation>
    <scope>NUCLEOTIDE SEQUENCE</scope>
    <source>
        <tissue evidence="6">Adult mites</tissue>
    </source>
</reference>
<dbReference type="GO" id="GO:0005524">
    <property type="term" value="F:ATP binding"/>
    <property type="evidence" value="ECO:0007669"/>
    <property type="project" value="UniProtKB-KW"/>
</dbReference>
<protein>
    <recommendedName>
        <fullName evidence="5">AAA+ ATPase domain-containing protein</fullName>
    </recommendedName>
</protein>
<dbReference type="InterPro" id="IPR031996">
    <property type="entry name" value="NVL2_nucleolin-bd"/>
</dbReference>
<dbReference type="GO" id="GO:0003723">
    <property type="term" value="F:RNA binding"/>
    <property type="evidence" value="ECO:0007669"/>
    <property type="project" value="TreeGrafter"/>
</dbReference>
<proteinExistence type="inferred from homology"/>
<feature type="domain" description="AAA+ ATPase" evidence="5">
    <location>
        <begin position="552"/>
        <end position="689"/>
    </location>
</feature>
<dbReference type="Pfam" id="PF17862">
    <property type="entry name" value="AAA_lid_3"/>
    <property type="match status" value="2"/>
</dbReference>
<dbReference type="GO" id="GO:0042254">
    <property type="term" value="P:ribosome biogenesis"/>
    <property type="evidence" value="ECO:0007669"/>
    <property type="project" value="TreeGrafter"/>
</dbReference>
<evidence type="ECO:0000313" key="7">
    <source>
        <dbReference type="Proteomes" id="UP001142055"/>
    </source>
</evidence>
<evidence type="ECO:0000256" key="2">
    <source>
        <dbReference type="ARBA" id="ARBA00022741"/>
    </source>
</evidence>
<keyword evidence="2" id="KW-0547">Nucleotide-binding</keyword>
<dbReference type="FunFam" id="3.40.50.300:FF:000149">
    <property type="entry name" value="Nuclear valosin-containing protein-like"/>
    <property type="match status" value="1"/>
</dbReference>
<comment type="caution">
    <text evidence="6">The sequence shown here is derived from an EMBL/GenBank/DDBJ whole genome shotgun (WGS) entry which is preliminary data.</text>
</comment>
<dbReference type="PANTHER" id="PTHR23077:SF171">
    <property type="entry name" value="NUCLEAR VALOSIN-CONTAINING PROTEIN-LIKE"/>
    <property type="match status" value="1"/>
</dbReference>
<feature type="compositionally biased region" description="Acidic residues" evidence="4">
    <location>
        <begin position="125"/>
        <end position="138"/>
    </location>
</feature>
<dbReference type="InterPro" id="IPR050168">
    <property type="entry name" value="AAA_ATPase_domain"/>
</dbReference>
<keyword evidence="7" id="KW-1185">Reference proteome</keyword>
<feature type="domain" description="AAA+ ATPase" evidence="5">
    <location>
        <begin position="257"/>
        <end position="397"/>
    </location>
</feature>
<sequence length="796" mass="88764">MIDGNNSEGKQNNSISNQLDFIPITPTNPRNCSKTNDSRRKSKTPANNIPDGILFNSQEDRVLYGRVYDSMVGKEFSSAISITKHLQGKYSREYGRKKFNVLKNNVQRSIDLIAKNLNISNENDTLNETDDGMEIENDDTNKPESNLLNKSLNDLYGQNQQIVTKNDSLRKSRTNRLSIDPASKSKKARLEQSDEQDADKLIDAQLSKQVKLREKYLLNPKVSFNDFGGIQDVIFELKRLMFHIRNSELYRQLGVEPPRGFLLHGPPGVGKSLLVEALANDLQIPCLKCGATEIVAGISGESEEKIRELFSLAKSLRPCLLFIDEIDAITPKRENAAREMERRIVTQLITCLDTLSDSDGSGDGVMVVGATNRADALDPALRRAGRFDREITLGIPDEKSRLDILQVLCKNIKLEDNFNFESLAHKTPGYVGADLKSLIRESAITALERFMQSNGILYQIDFVKKSPSEESNTVGQLPELSDPNSLFRIEFQDFETALKQIQPSSKREGFATVPDVTWDDIGALSSIRHELQMSILAPVRHADDVKRLGLSLSAGILLCGPPGCGKTLLAKAIANESGINFISVKGPELLNMYVGESERAVRAVFSRARNSKPCVIFFDEIDALCPKRNDSESSSSVTSRVVNQLLTEMDGLESRNCFMLAATNRPDIVDPAILRPGRFDKVLYVGFPTPNDRGEILLKLTKNGTRPPLACDVDLKTLALDKRLDGFSGADLYAIIREASLAALRERIDGCMPSDQQIILQNKHFEFSMNKVKPSVSKKDRIHYIEMIETYNNNSK</sequence>
<dbReference type="Pfam" id="PF00004">
    <property type="entry name" value="AAA"/>
    <property type="match status" value="2"/>
</dbReference>
<evidence type="ECO:0000313" key="6">
    <source>
        <dbReference type="EMBL" id="KAJ6219771.1"/>
    </source>
</evidence>
<evidence type="ECO:0000256" key="1">
    <source>
        <dbReference type="ARBA" id="ARBA00006914"/>
    </source>
</evidence>
<dbReference type="InterPro" id="IPR041569">
    <property type="entry name" value="AAA_lid_3"/>
</dbReference>
<dbReference type="SUPFAM" id="SSF52540">
    <property type="entry name" value="P-loop containing nucleoside triphosphate hydrolases"/>
    <property type="match status" value="2"/>
</dbReference>
<feature type="region of interest" description="Disordered" evidence="4">
    <location>
        <begin position="122"/>
        <end position="145"/>
    </location>
</feature>
<keyword evidence="3" id="KW-0067">ATP-binding</keyword>
<dbReference type="Gene3D" id="1.10.10.2010">
    <property type="match status" value="1"/>
</dbReference>
<comment type="similarity">
    <text evidence="1">Belongs to the AAA ATPase family.</text>
</comment>
<dbReference type="SMART" id="SM00382">
    <property type="entry name" value="AAA"/>
    <property type="match status" value="2"/>
</dbReference>
<accession>A0A9Q0RMI9</accession>
<dbReference type="PANTHER" id="PTHR23077">
    <property type="entry name" value="AAA-FAMILY ATPASE"/>
    <property type="match status" value="1"/>
</dbReference>
<dbReference type="InterPro" id="IPR038100">
    <property type="entry name" value="NLV2_N_sf"/>
</dbReference>
<dbReference type="Proteomes" id="UP001142055">
    <property type="component" value="Chromosome 2"/>
</dbReference>
<feature type="region of interest" description="Disordered" evidence="4">
    <location>
        <begin position="1"/>
        <end position="50"/>
    </location>
</feature>
<evidence type="ECO:0000259" key="5">
    <source>
        <dbReference type="SMART" id="SM00382"/>
    </source>
</evidence>
<evidence type="ECO:0000256" key="4">
    <source>
        <dbReference type="SAM" id="MobiDB-lite"/>
    </source>
</evidence>
<dbReference type="InterPro" id="IPR003959">
    <property type="entry name" value="ATPase_AAA_core"/>
</dbReference>
<dbReference type="InterPro" id="IPR003593">
    <property type="entry name" value="AAA+_ATPase"/>
</dbReference>
<evidence type="ECO:0000256" key="3">
    <source>
        <dbReference type="ARBA" id="ARBA00022840"/>
    </source>
</evidence>
<feature type="compositionally biased region" description="Polar residues" evidence="4">
    <location>
        <begin position="1"/>
        <end position="35"/>
    </location>
</feature>
<dbReference type="GO" id="GO:1990275">
    <property type="term" value="F:preribosome binding"/>
    <property type="evidence" value="ECO:0007669"/>
    <property type="project" value="TreeGrafter"/>
</dbReference>
<dbReference type="InterPro" id="IPR027417">
    <property type="entry name" value="P-loop_NTPase"/>
</dbReference>
<dbReference type="GO" id="GO:0005634">
    <property type="term" value="C:nucleus"/>
    <property type="evidence" value="ECO:0007669"/>
    <property type="project" value="TreeGrafter"/>
</dbReference>
<dbReference type="GO" id="GO:0016887">
    <property type="term" value="F:ATP hydrolysis activity"/>
    <property type="evidence" value="ECO:0007669"/>
    <property type="project" value="InterPro"/>
</dbReference>